<sequence length="313" mass="36105">MGNEGGFGVGENEKNQNKMRYEKIIMNISLIGSILFMLSEGFMAYYTKSHSLLMDCIFDVTDLIMIGPFMMVLVPLLYKPVTEKRPYGFSQVESLFVVIKYSVLLVITIQLVWDNLYTIFHGGRHVDGGSIAVFELAVCAGCLIIYILMYYFSRKYASLTIQAEIYIWKLDVISSFGVAVAFFIQILVKKTQFAWIAYYVDPVVAIVMACFLLIEPVKMIFVNLKNLVLFAPEQDIMDSIRFVAEKHMDKVYCDIEFLDVIQTGRKTWVEIYFKSHNDLINTKILLQLRNDIRAELRKEFDQVYVELIPSLPD</sequence>
<keyword evidence="5 6" id="KW-0472">Membrane</keyword>
<dbReference type="GO" id="GO:0015086">
    <property type="term" value="F:cadmium ion transmembrane transporter activity"/>
    <property type="evidence" value="ECO:0007669"/>
    <property type="project" value="TreeGrafter"/>
</dbReference>
<dbReference type="InterPro" id="IPR058533">
    <property type="entry name" value="Cation_efflux_TM"/>
</dbReference>
<protein>
    <submittedName>
        <fullName evidence="8">Cation diffusion facilitator family transporter</fullName>
    </submittedName>
</protein>
<feature type="transmembrane region" description="Helical" evidence="6">
    <location>
        <begin position="165"/>
        <end position="187"/>
    </location>
</feature>
<feature type="transmembrane region" description="Helical" evidence="6">
    <location>
        <begin position="133"/>
        <end position="153"/>
    </location>
</feature>
<evidence type="ECO:0000256" key="6">
    <source>
        <dbReference type="SAM" id="Phobius"/>
    </source>
</evidence>
<dbReference type="AlphaFoldDB" id="A0AAW3JPJ0"/>
<dbReference type="EMBL" id="LLKB01000007">
    <property type="protein sequence ID" value="KQC84115.1"/>
    <property type="molecule type" value="Genomic_DNA"/>
</dbReference>
<feature type="transmembrane region" description="Helical" evidence="6">
    <location>
        <begin position="24"/>
        <end position="46"/>
    </location>
</feature>
<organism evidence="8 9">
    <name type="scientific">Butyribacter intestini</name>
    <dbReference type="NCBI Taxonomy" id="1703332"/>
    <lineage>
        <taxon>Bacteria</taxon>
        <taxon>Bacillati</taxon>
        <taxon>Bacillota</taxon>
        <taxon>Clostridia</taxon>
        <taxon>Lachnospirales</taxon>
        <taxon>Lachnospiraceae</taxon>
        <taxon>Butyribacter</taxon>
    </lineage>
</organism>
<comment type="subcellular location">
    <subcellularLocation>
        <location evidence="1">Membrane</location>
        <topology evidence="1">Multi-pass membrane protein</topology>
    </subcellularLocation>
</comment>
<dbReference type="Pfam" id="PF01545">
    <property type="entry name" value="Cation_efflux"/>
    <property type="match status" value="1"/>
</dbReference>
<keyword evidence="3 6" id="KW-0812">Transmembrane</keyword>
<dbReference type="GO" id="GO:0015093">
    <property type="term" value="F:ferrous iron transmembrane transporter activity"/>
    <property type="evidence" value="ECO:0007669"/>
    <property type="project" value="TreeGrafter"/>
</dbReference>
<name>A0AAW3JPJ0_9FIRM</name>
<dbReference type="Gene3D" id="1.20.1510.10">
    <property type="entry name" value="Cation efflux protein transmembrane domain"/>
    <property type="match status" value="1"/>
</dbReference>
<feature type="transmembrane region" description="Helical" evidence="6">
    <location>
        <begin position="95"/>
        <end position="113"/>
    </location>
</feature>
<feature type="transmembrane region" description="Helical" evidence="6">
    <location>
        <begin position="52"/>
        <end position="74"/>
    </location>
</feature>
<proteinExistence type="predicted"/>
<dbReference type="Proteomes" id="UP000050833">
    <property type="component" value="Unassembled WGS sequence"/>
</dbReference>
<evidence type="ECO:0000259" key="7">
    <source>
        <dbReference type="Pfam" id="PF01545"/>
    </source>
</evidence>
<evidence type="ECO:0000256" key="1">
    <source>
        <dbReference type="ARBA" id="ARBA00004141"/>
    </source>
</evidence>
<evidence type="ECO:0000313" key="8">
    <source>
        <dbReference type="EMBL" id="KQC84115.1"/>
    </source>
</evidence>
<accession>A0AAW3JPJ0</accession>
<dbReference type="InterPro" id="IPR050291">
    <property type="entry name" value="CDF_Transporter"/>
</dbReference>
<dbReference type="GO" id="GO:0006882">
    <property type="term" value="P:intracellular zinc ion homeostasis"/>
    <property type="evidence" value="ECO:0007669"/>
    <property type="project" value="TreeGrafter"/>
</dbReference>
<evidence type="ECO:0000256" key="5">
    <source>
        <dbReference type="ARBA" id="ARBA00023136"/>
    </source>
</evidence>
<evidence type="ECO:0000256" key="4">
    <source>
        <dbReference type="ARBA" id="ARBA00022989"/>
    </source>
</evidence>
<evidence type="ECO:0000256" key="2">
    <source>
        <dbReference type="ARBA" id="ARBA00022448"/>
    </source>
</evidence>
<dbReference type="GO" id="GO:0005886">
    <property type="term" value="C:plasma membrane"/>
    <property type="evidence" value="ECO:0007669"/>
    <property type="project" value="TreeGrafter"/>
</dbReference>
<dbReference type="SUPFAM" id="SSF161111">
    <property type="entry name" value="Cation efflux protein transmembrane domain-like"/>
    <property type="match status" value="1"/>
</dbReference>
<dbReference type="PANTHER" id="PTHR43840:SF15">
    <property type="entry name" value="MITOCHONDRIAL METAL TRANSPORTER 1-RELATED"/>
    <property type="match status" value="1"/>
</dbReference>
<dbReference type="InterPro" id="IPR027469">
    <property type="entry name" value="Cation_efflux_TMD_sf"/>
</dbReference>
<comment type="caution">
    <text evidence="8">The sequence shown here is derived from an EMBL/GenBank/DDBJ whole genome shotgun (WGS) entry which is preliminary data.</text>
</comment>
<keyword evidence="2" id="KW-0813">Transport</keyword>
<feature type="transmembrane region" description="Helical" evidence="6">
    <location>
        <begin position="193"/>
        <end position="214"/>
    </location>
</feature>
<gene>
    <name evidence="8" type="ORF">APZ18_14460</name>
</gene>
<dbReference type="GO" id="GO:0015341">
    <property type="term" value="F:zinc efflux antiporter activity"/>
    <property type="evidence" value="ECO:0007669"/>
    <property type="project" value="TreeGrafter"/>
</dbReference>
<keyword evidence="9" id="KW-1185">Reference proteome</keyword>
<dbReference type="PANTHER" id="PTHR43840">
    <property type="entry name" value="MITOCHONDRIAL METAL TRANSPORTER 1-RELATED"/>
    <property type="match status" value="1"/>
</dbReference>
<evidence type="ECO:0000256" key="3">
    <source>
        <dbReference type="ARBA" id="ARBA00022692"/>
    </source>
</evidence>
<evidence type="ECO:0000313" key="9">
    <source>
        <dbReference type="Proteomes" id="UP000050833"/>
    </source>
</evidence>
<feature type="domain" description="Cation efflux protein transmembrane" evidence="7">
    <location>
        <begin position="28"/>
        <end position="228"/>
    </location>
</feature>
<reference evidence="8 9" key="1">
    <citation type="submission" date="2015-10" db="EMBL/GenBank/DDBJ databases">
        <title>Butyribacter intestini gen. nov., sp. nov., a butyric acid-producing bacterium of the family Lachnospiraceae isolated from the human faeces.</title>
        <authorList>
            <person name="Zou Y."/>
            <person name="Xue W."/>
            <person name="Luo G."/>
            <person name="Lv M."/>
        </authorList>
    </citation>
    <scope>NUCLEOTIDE SEQUENCE [LARGE SCALE GENOMIC DNA]</scope>
    <source>
        <strain evidence="8 9">TF01-11</strain>
    </source>
</reference>
<keyword evidence="4 6" id="KW-1133">Transmembrane helix</keyword>